<dbReference type="FunFam" id="3.30.70.270:FF:000001">
    <property type="entry name" value="Diguanylate cyclase domain protein"/>
    <property type="match status" value="1"/>
</dbReference>
<name>A0A366JBT5_9GAMM</name>
<accession>A0A366JBT5</accession>
<evidence type="ECO:0000256" key="1">
    <source>
        <dbReference type="ARBA" id="ARBA00001946"/>
    </source>
</evidence>
<dbReference type="GO" id="GO:0052621">
    <property type="term" value="F:diguanylate cyclase activity"/>
    <property type="evidence" value="ECO:0007669"/>
    <property type="project" value="UniProtKB-EC"/>
</dbReference>
<dbReference type="GO" id="GO:0005886">
    <property type="term" value="C:plasma membrane"/>
    <property type="evidence" value="ECO:0007669"/>
    <property type="project" value="TreeGrafter"/>
</dbReference>
<dbReference type="Proteomes" id="UP000252792">
    <property type="component" value="Unassembled WGS sequence"/>
</dbReference>
<dbReference type="EMBL" id="QNSE01000005">
    <property type="protein sequence ID" value="RBP83880.1"/>
    <property type="molecule type" value="Genomic_DNA"/>
</dbReference>
<evidence type="ECO:0000259" key="5">
    <source>
        <dbReference type="PROSITE" id="PS50887"/>
    </source>
</evidence>
<comment type="caution">
    <text evidence="6">The sequence shown here is derived from an EMBL/GenBank/DDBJ whole genome shotgun (WGS) entry which is preliminary data.</text>
</comment>
<dbReference type="NCBIfam" id="TIGR00254">
    <property type="entry name" value="GGDEF"/>
    <property type="match status" value="1"/>
</dbReference>
<evidence type="ECO:0000313" key="6">
    <source>
        <dbReference type="EMBL" id="RBP83880.1"/>
    </source>
</evidence>
<dbReference type="InterPro" id="IPR000160">
    <property type="entry name" value="GGDEF_dom"/>
</dbReference>
<evidence type="ECO:0000313" key="7">
    <source>
        <dbReference type="Proteomes" id="UP000252792"/>
    </source>
</evidence>
<feature type="domain" description="GGDEF" evidence="5">
    <location>
        <begin position="225"/>
        <end position="354"/>
    </location>
</feature>
<dbReference type="SMART" id="SM00267">
    <property type="entry name" value="GGDEF"/>
    <property type="match status" value="1"/>
</dbReference>
<dbReference type="InterPro" id="IPR029787">
    <property type="entry name" value="Nucleotide_cyclase"/>
</dbReference>
<feature type="transmembrane region" description="Helical" evidence="4">
    <location>
        <begin position="104"/>
        <end position="123"/>
    </location>
</feature>
<dbReference type="AlphaFoldDB" id="A0A366JBT5"/>
<feature type="transmembrane region" description="Helical" evidence="4">
    <location>
        <begin position="12"/>
        <end position="34"/>
    </location>
</feature>
<feature type="transmembrane region" description="Helical" evidence="4">
    <location>
        <begin position="130"/>
        <end position="149"/>
    </location>
</feature>
<organism evidence="6 7">
    <name type="scientific">Marinomonas rhizomae</name>
    <dbReference type="NCBI Taxonomy" id="491948"/>
    <lineage>
        <taxon>Bacteria</taxon>
        <taxon>Pseudomonadati</taxon>
        <taxon>Pseudomonadota</taxon>
        <taxon>Gammaproteobacteria</taxon>
        <taxon>Oceanospirillales</taxon>
        <taxon>Oceanospirillaceae</taxon>
        <taxon>Marinomonas</taxon>
    </lineage>
</organism>
<dbReference type="PANTHER" id="PTHR45138">
    <property type="entry name" value="REGULATORY COMPONENTS OF SENSORY TRANSDUCTION SYSTEM"/>
    <property type="match status" value="1"/>
</dbReference>
<dbReference type="PROSITE" id="PS50887">
    <property type="entry name" value="GGDEF"/>
    <property type="match status" value="1"/>
</dbReference>
<reference evidence="6 7" key="1">
    <citation type="submission" date="2018-06" db="EMBL/GenBank/DDBJ databases">
        <title>Genomic Encyclopedia of Type Strains, Phase III (KMG-III): the genomes of soil and plant-associated and newly described type strains.</title>
        <authorList>
            <person name="Whitman W."/>
        </authorList>
    </citation>
    <scope>NUCLEOTIDE SEQUENCE [LARGE SCALE GENOMIC DNA]</scope>
    <source>
        <strain evidence="6 7">CECT 7377</strain>
    </source>
</reference>
<dbReference type="PANTHER" id="PTHR45138:SF9">
    <property type="entry name" value="DIGUANYLATE CYCLASE DGCM-RELATED"/>
    <property type="match status" value="1"/>
</dbReference>
<feature type="transmembrane region" description="Helical" evidence="4">
    <location>
        <begin position="72"/>
        <end position="92"/>
    </location>
</feature>
<keyword evidence="4" id="KW-0472">Membrane</keyword>
<dbReference type="RefSeq" id="WP_241560235.1">
    <property type="nucleotide sequence ID" value="NZ_QNSE01000005.1"/>
</dbReference>
<dbReference type="SUPFAM" id="SSF55073">
    <property type="entry name" value="Nucleotide cyclase"/>
    <property type="match status" value="1"/>
</dbReference>
<feature type="transmembrane region" description="Helical" evidence="4">
    <location>
        <begin position="40"/>
        <end position="60"/>
    </location>
</feature>
<feature type="transmembrane region" description="Helical" evidence="4">
    <location>
        <begin position="161"/>
        <end position="178"/>
    </location>
</feature>
<dbReference type="CDD" id="cd01949">
    <property type="entry name" value="GGDEF"/>
    <property type="match status" value="1"/>
</dbReference>
<dbReference type="InterPro" id="IPR043128">
    <property type="entry name" value="Rev_trsase/Diguanyl_cyclase"/>
</dbReference>
<keyword evidence="4" id="KW-0812">Transmembrane</keyword>
<evidence type="ECO:0000256" key="4">
    <source>
        <dbReference type="SAM" id="Phobius"/>
    </source>
</evidence>
<dbReference type="InterPro" id="IPR050469">
    <property type="entry name" value="Diguanylate_Cyclase"/>
</dbReference>
<dbReference type="Pfam" id="PF00990">
    <property type="entry name" value="GGDEF"/>
    <property type="match status" value="1"/>
</dbReference>
<dbReference type="GO" id="GO:1902201">
    <property type="term" value="P:negative regulation of bacterial-type flagellum-dependent cell motility"/>
    <property type="evidence" value="ECO:0007669"/>
    <property type="project" value="TreeGrafter"/>
</dbReference>
<gene>
    <name evidence="6" type="ORF">DFP80_105200</name>
</gene>
<keyword evidence="4" id="KW-1133">Transmembrane helix</keyword>
<proteinExistence type="predicted"/>
<comment type="catalytic activity">
    <reaction evidence="3">
        <text>2 GTP = 3',3'-c-di-GMP + 2 diphosphate</text>
        <dbReference type="Rhea" id="RHEA:24898"/>
        <dbReference type="ChEBI" id="CHEBI:33019"/>
        <dbReference type="ChEBI" id="CHEBI:37565"/>
        <dbReference type="ChEBI" id="CHEBI:58805"/>
        <dbReference type="EC" id="2.7.7.65"/>
    </reaction>
</comment>
<evidence type="ECO:0000256" key="2">
    <source>
        <dbReference type="ARBA" id="ARBA00012528"/>
    </source>
</evidence>
<protein>
    <recommendedName>
        <fullName evidence="2">diguanylate cyclase</fullName>
        <ecNumber evidence="2">2.7.7.65</ecNumber>
    </recommendedName>
</protein>
<dbReference type="EC" id="2.7.7.65" evidence="2"/>
<dbReference type="GO" id="GO:0043709">
    <property type="term" value="P:cell adhesion involved in single-species biofilm formation"/>
    <property type="evidence" value="ECO:0007669"/>
    <property type="project" value="TreeGrafter"/>
</dbReference>
<comment type="cofactor">
    <cofactor evidence="1">
        <name>Mg(2+)</name>
        <dbReference type="ChEBI" id="CHEBI:18420"/>
    </cofactor>
</comment>
<evidence type="ECO:0000256" key="3">
    <source>
        <dbReference type="ARBA" id="ARBA00034247"/>
    </source>
</evidence>
<dbReference type="Gene3D" id="3.30.70.270">
    <property type="match status" value="1"/>
</dbReference>
<keyword evidence="7" id="KW-1185">Reference proteome</keyword>
<sequence length="364" mass="42080">MKHDDETKITVSAVYRLLIASFFTSAAFAIFFNVYPSAHIIDSIIPSLDALMLFIVLIYYRYNPHTDINKIIIFYVVFFILTFSPSTIYYVVMSWRSEWRFIDVYPPISGLIMAVIILGIIMLPKQYKRYIMLMWASIAIPIICYLLSHPEELQTPRGYELIGTFGPASLLLYLVFPYQKSIRRHINKVTGDLRRYEQEAGRDYLTDIYNRRGLSFWLEQLKQDDKIGVLLIDVDHFKQINDRYGHSIGDRVLVEIASRLRTIYFEKHTIARWGGEEFAVILLNPKANTLPFIGSMFQHTLGTLPYKSVGKVTASVGISTIEHHDDFLKLIEQADKALYTAKNNGRNQSIMYSDKLTQPYPKAS</sequence>